<dbReference type="Proteomes" id="UP000648239">
    <property type="component" value="Unassembled WGS sequence"/>
</dbReference>
<accession>A0A8J6Y1L6</accession>
<reference evidence="1 2" key="1">
    <citation type="submission" date="2020-08" db="EMBL/GenBank/DDBJ databases">
        <title>Acidobacteriota in marine sediments use diverse sulfur dissimilation pathways.</title>
        <authorList>
            <person name="Wasmund K."/>
        </authorList>
    </citation>
    <scope>NUCLEOTIDE SEQUENCE [LARGE SCALE GENOMIC DNA]</scope>
    <source>
        <strain evidence="1">MAG AM4</strain>
    </source>
</reference>
<gene>
    <name evidence="1" type="ORF">IFK94_10250</name>
</gene>
<sequence length="109" mass="11865">MFCPVCKSEYLEPYTHCDQCNVDLVVEIPAGDSDMEEMVPVLRTNNQPLLAIFEAALTANNIPHYIRGGEAASLMPTNAVVIVPPEHLDTARGILFDAENSPAAVEPKI</sequence>
<protein>
    <recommendedName>
        <fullName evidence="3">DUF2007 domain-containing protein</fullName>
    </recommendedName>
</protein>
<dbReference type="Gene3D" id="3.30.70.790">
    <property type="entry name" value="UreE, C-terminal domain"/>
    <property type="match status" value="1"/>
</dbReference>
<proteinExistence type="predicted"/>
<comment type="caution">
    <text evidence="1">The sequence shown here is derived from an EMBL/GenBank/DDBJ whole genome shotgun (WGS) entry which is preliminary data.</text>
</comment>
<dbReference type="EMBL" id="JACXWD010000033">
    <property type="protein sequence ID" value="MBD3868492.1"/>
    <property type="molecule type" value="Genomic_DNA"/>
</dbReference>
<name>A0A8J6Y1L6_9BACT</name>
<evidence type="ECO:0000313" key="1">
    <source>
        <dbReference type="EMBL" id="MBD3868492.1"/>
    </source>
</evidence>
<evidence type="ECO:0008006" key="3">
    <source>
        <dbReference type="Google" id="ProtNLM"/>
    </source>
</evidence>
<evidence type="ECO:0000313" key="2">
    <source>
        <dbReference type="Proteomes" id="UP000648239"/>
    </source>
</evidence>
<dbReference type="AlphaFoldDB" id="A0A8J6Y1L6"/>
<organism evidence="1 2">
    <name type="scientific">Candidatus Polarisedimenticola svalbardensis</name>
    <dbReference type="NCBI Taxonomy" id="2886004"/>
    <lineage>
        <taxon>Bacteria</taxon>
        <taxon>Pseudomonadati</taxon>
        <taxon>Acidobacteriota</taxon>
        <taxon>Candidatus Polarisedimenticolia</taxon>
        <taxon>Candidatus Polarisedimenticolales</taxon>
        <taxon>Candidatus Polarisedimenticolaceae</taxon>
        <taxon>Candidatus Polarisedimenticola</taxon>
    </lineage>
</organism>